<dbReference type="PIRSF" id="PIRSF020634">
    <property type="entry name" value="TerY_vWA"/>
    <property type="match status" value="1"/>
</dbReference>
<name>A0ABT3FZL4_9BACT</name>
<dbReference type="SMART" id="SM00327">
    <property type="entry name" value="VWA"/>
    <property type="match status" value="1"/>
</dbReference>
<dbReference type="Proteomes" id="UP001165653">
    <property type="component" value="Unassembled WGS sequence"/>
</dbReference>
<dbReference type="InterPro" id="IPR002035">
    <property type="entry name" value="VWF_A"/>
</dbReference>
<evidence type="ECO:0000313" key="4">
    <source>
        <dbReference type="Proteomes" id="UP001165653"/>
    </source>
</evidence>
<gene>
    <name evidence="3" type="ORF">OJ996_05590</name>
</gene>
<feature type="domain" description="VWFA" evidence="2">
    <location>
        <begin position="25"/>
        <end position="203"/>
    </location>
</feature>
<proteinExistence type="predicted"/>
<dbReference type="SUPFAM" id="SSF53300">
    <property type="entry name" value="vWA-like"/>
    <property type="match status" value="1"/>
</dbReference>
<dbReference type="Gene3D" id="3.40.50.410">
    <property type="entry name" value="von Willebrand factor, type A domain"/>
    <property type="match status" value="1"/>
</dbReference>
<protein>
    <submittedName>
        <fullName evidence="3">VWA domain-containing protein</fullName>
    </submittedName>
</protein>
<organism evidence="3 4">
    <name type="scientific">Luteolibacter rhizosphaerae</name>
    <dbReference type="NCBI Taxonomy" id="2989719"/>
    <lineage>
        <taxon>Bacteria</taxon>
        <taxon>Pseudomonadati</taxon>
        <taxon>Verrucomicrobiota</taxon>
        <taxon>Verrucomicrobiia</taxon>
        <taxon>Verrucomicrobiales</taxon>
        <taxon>Verrucomicrobiaceae</taxon>
        <taxon>Luteolibacter</taxon>
    </lineage>
</organism>
<accession>A0ABT3FZL4</accession>
<keyword evidence="4" id="KW-1185">Reference proteome</keyword>
<dbReference type="EMBL" id="JAPDDR010000002">
    <property type="protein sequence ID" value="MCW1913033.1"/>
    <property type="molecule type" value="Genomic_DNA"/>
</dbReference>
<dbReference type="InterPro" id="IPR036465">
    <property type="entry name" value="vWFA_dom_sf"/>
</dbReference>
<evidence type="ECO:0000259" key="2">
    <source>
        <dbReference type="PROSITE" id="PS50234"/>
    </source>
</evidence>
<evidence type="ECO:0000313" key="3">
    <source>
        <dbReference type="EMBL" id="MCW1913033.1"/>
    </source>
</evidence>
<reference evidence="3" key="1">
    <citation type="submission" date="2022-10" db="EMBL/GenBank/DDBJ databases">
        <title>Luteolibacter sp. GHJ8, whole genome shotgun sequencing project.</title>
        <authorList>
            <person name="Zhao G."/>
            <person name="Shen L."/>
        </authorList>
    </citation>
    <scope>NUCLEOTIDE SEQUENCE</scope>
    <source>
        <strain evidence="3">GHJ8</strain>
    </source>
</reference>
<comment type="caution">
    <text evidence="3">The sequence shown here is derived from an EMBL/GenBank/DDBJ whole genome shotgun (WGS) entry which is preliminary data.</text>
</comment>
<dbReference type="PROSITE" id="PS50234">
    <property type="entry name" value="VWFA"/>
    <property type="match status" value="1"/>
</dbReference>
<sequence length="227" mass="24641">MTNEFEQVPFNAAADFAENPENRCPCLLLLDTSGSMHGAPINELNAGLSQFKDELTADSMAAKRVEVGIVTFGPVQVATEFTTADAFFPPKLTTTGDTPMGAAIKKGLEMIRQRKEVYRQNGIAYYRPWVFLITDGAPTDSWEQAAQLVREGETTKSFQFFAVGVEGANMDILGQISARSPLKLKGLQFRELFQWLSNSMGAVSRSSPGDAIPLANPTAPEGWATVG</sequence>
<dbReference type="Pfam" id="PF00092">
    <property type="entry name" value="VWA"/>
    <property type="match status" value="1"/>
</dbReference>
<evidence type="ECO:0000256" key="1">
    <source>
        <dbReference type="SAM" id="MobiDB-lite"/>
    </source>
</evidence>
<feature type="region of interest" description="Disordered" evidence="1">
    <location>
        <begin position="206"/>
        <end position="227"/>
    </location>
</feature>
<dbReference type="RefSeq" id="WP_264512057.1">
    <property type="nucleotide sequence ID" value="NZ_JAPDDR010000002.1"/>
</dbReference>
<dbReference type="InterPro" id="IPR011392">
    <property type="entry name" value="Tellurite-R_TerY"/>
</dbReference>